<keyword evidence="1" id="KW-0812">Transmembrane</keyword>
<evidence type="ECO:0000256" key="1">
    <source>
        <dbReference type="SAM" id="Phobius"/>
    </source>
</evidence>
<dbReference type="PANTHER" id="PTHR34220:SF7">
    <property type="entry name" value="SENSOR HISTIDINE KINASE YPDA"/>
    <property type="match status" value="1"/>
</dbReference>
<feature type="transmembrane region" description="Helical" evidence="1">
    <location>
        <begin position="131"/>
        <end position="149"/>
    </location>
</feature>
<keyword evidence="4" id="KW-1185">Reference proteome</keyword>
<dbReference type="Proteomes" id="UP000253410">
    <property type="component" value="Unassembled WGS sequence"/>
</dbReference>
<evidence type="ECO:0000313" key="3">
    <source>
        <dbReference type="EMBL" id="RBL88115.1"/>
    </source>
</evidence>
<dbReference type="AlphaFoldDB" id="A0A365XRC1"/>
<feature type="domain" description="Signal transduction histidine kinase internal region" evidence="2">
    <location>
        <begin position="170"/>
        <end position="246"/>
    </location>
</feature>
<dbReference type="EMBL" id="QFFJ01000003">
    <property type="protein sequence ID" value="RBL88115.1"/>
    <property type="molecule type" value="Genomic_DNA"/>
</dbReference>
<feature type="transmembrane region" description="Helical" evidence="1">
    <location>
        <begin position="12"/>
        <end position="37"/>
    </location>
</feature>
<protein>
    <recommendedName>
        <fullName evidence="2">Signal transduction histidine kinase internal region domain-containing protein</fullName>
    </recommendedName>
</protein>
<dbReference type="InterPro" id="IPR010559">
    <property type="entry name" value="Sig_transdc_His_kin_internal"/>
</dbReference>
<feature type="transmembrane region" description="Helical" evidence="1">
    <location>
        <begin position="87"/>
        <end position="105"/>
    </location>
</feature>
<feature type="transmembrane region" description="Helical" evidence="1">
    <location>
        <begin position="57"/>
        <end position="75"/>
    </location>
</feature>
<gene>
    <name evidence="3" type="ORF">DF182_31845</name>
</gene>
<accession>A0A365XRC1</accession>
<evidence type="ECO:0000313" key="4">
    <source>
        <dbReference type="Proteomes" id="UP000253410"/>
    </source>
</evidence>
<evidence type="ECO:0000259" key="2">
    <source>
        <dbReference type="Pfam" id="PF06580"/>
    </source>
</evidence>
<name>A0A365XRC1_9BACT</name>
<dbReference type="PANTHER" id="PTHR34220">
    <property type="entry name" value="SENSOR HISTIDINE KINASE YPDA"/>
    <property type="match status" value="1"/>
</dbReference>
<reference evidence="3 4" key="1">
    <citation type="submission" date="2018-05" db="EMBL/GenBank/DDBJ databases">
        <title>Chitinophaga sp. K3CV102501T nov., isolated from isolated from a monsoon evergreen broad-leaved forest soil.</title>
        <authorList>
            <person name="Lv Y."/>
        </authorList>
    </citation>
    <scope>NUCLEOTIDE SEQUENCE [LARGE SCALE GENOMIC DNA]</scope>
    <source>
        <strain evidence="3 4">GDMCC 1.1325</strain>
    </source>
</reference>
<dbReference type="GO" id="GO:0000155">
    <property type="term" value="F:phosphorelay sensor kinase activity"/>
    <property type="evidence" value="ECO:0007669"/>
    <property type="project" value="InterPro"/>
</dbReference>
<dbReference type="Pfam" id="PF06580">
    <property type="entry name" value="His_kinase"/>
    <property type="match status" value="1"/>
</dbReference>
<comment type="caution">
    <text evidence="3">The sequence shown here is derived from an EMBL/GenBank/DDBJ whole genome shotgun (WGS) entry which is preliminary data.</text>
</comment>
<sequence>MKNNPAASLNLYMLSLGAPQISIHIVCCLLFMIFPLLFMHNGKGYTELIAPAMHYSYWLFCSCYIILFYFNRYYLMPRFFIPGKYGIYVAMALLLCSGIFFLQPFDRLLQQKWAVPPIGAKWVYKSPVIDITSLFIFFMIMALGAAITTTRRWQLTEQRAIRAEREKIRAELSFLKAQVHPHFLFNTLNNIYTLALTKNNYTADSILRLSNIMRYITDDVCADYVPLLQEEECIRDYIALQQLRLRPGLVSYKVTGVLERKMISPLVLMTFVENMFKYGVSKHMPAPMIIHLEVNEHHINFFCRNRIYRERKPEHSSGVGIANTRHRLELLYPQKHVLNITTDNNLYTVRLTLQID</sequence>
<dbReference type="GO" id="GO:0016020">
    <property type="term" value="C:membrane"/>
    <property type="evidence" value="ECO:0007669"/>
    <property type="project" value="InterPro"/>
</dbReference>
<keyword evidence="1" id="KW-1133">Transmembrane helix</keyword>
<proteinExistence type="predicted"/>
<dbReference type="InterPro" id="IPR050640">
    <property type="entry name" value="Bact_2-comp_sensor_kinase"/>
</dbReference>
<keyword evidence="1" id="KW-0472">Membrane</keyword>
<organism evidence="3 4">
    <name type="scientific">Chitinophaga flava</name>
    <dbReference type="NCBI Taxonomy" id="2259036"/>
    <lineage>
        <taxon>Bacteria</taxon>
        <taxon>Pseudomonadati</taxon>
        <taxon>Bacteroidota</taxon>
        <taxon>Chitinophagia</taxon>
        <taxon>Chitinophagales</taxon>
        <taxon>Chitinophagaceae</taxon>
        <taxon>Chitinophaga</taxon>
    </lineage>
</organism>
<dbReference type="OrthoDB" id="9792992at2"/>